<feature type="chain" id="PRO_5031057912" evidence="2">
    <location>
        <begin position="22"/>
        <end position="414"/>
    </location>
</feature>
<dbReference type="PANTHER" id="PTHR35115">
    <property type="entry name" value="CYCLIN DELTA-3"/>
    <property type="match status" value="1"/>
</dbReference>
<name>A0A7S3QD24_9STRA</name>
<accession>A0A7S3QD24</accession>
<evidence type="ECO:0000313" key="3">
    <source>
        <dbReference type="EMBL" id="CAE0473614.1"/>
    </source>
</evidence>
<feature type="coiled-coil region" evidence="1">
    <location>
        <begin position="331"/>
        <end position="358"/>
    </location>
</feature>
<feature type="signal peptide" evidence="2">
    <location>
        <begin position="1"/>
        <end position="21"/>
    </location>
</feature>
<organism evidence="3">
    <name type="scientific">Chaetoceros debilis</name>
    <dbReference type="NCBI Taxonomy" id="122233"/>
    <lineage>
        <taxon>Eukaryota</taxon>
        <taxon>Sar</taxon>
        <taxon>Stramenopiles</taxon>
        <taxon>Ochrophyta</taxon>
        <taxon>Bacillariophyta</taxon>
        <taxon>Coscinodiscophyceae</taxon>
        <taxon>Chaetocerotophycidae</taxon>
        <taxon>Chaetocerotales</taxon>
        <taxon>Chaetocerotaceae</taxon>
        <taxon>Chaetoceros</taxon>
    </lineage>
</organism>
<dbReference type="PANTHER" id="PTHR35115:SF1">
    <property type="entry name" value="PROTEIN IN CHLOROPLAST ATPASE BIOGENESIS, CHLOROPLASTIC"/>
    <property type="match status" value="1"/>
</dbReference>
<protein>
    <submittedName>
        <fullName evidence="3">Uncharacterized protein</fullName>
    </submittedName>
</protein>
<keyword evidence="2" id="KW-0732">Signal</keyword>
<evidence type="ECO:0000256" key="2">
    <source>
        <dbReference type="SAM" id="SignalP"/>
    </source>
</evidence>
<evidence type="ECO:0000256" key="1">
    <source>
        <dbReference type="SAM" id="Coils"/>
    </source>
</evidence>
<dbReference type="EMBL" id="HBIO01024013">
    <property type="protein sequence ID" value="CAE0473614.1"/>
    <property type="molecule type" value="Transcribed_RNA"/>
</dbReference>
<gene>
    <name evidence="3" type="ORF">CDEB00056_LOCUS18467</name>
</gene>
<keyword evidence="1" id="KW-0175">Coiled coil</keyword>
<reference evidence="3" key="1">
    <citation type="submission" date="2021-01" db="EMBL/GenBank/DDBJ databases">
        <authorList>
            <person name="Corre E."/>
            <person name="Pelletier E."/>
            <person name="Niang G."/>
            <person name="Scheremetjew M."/>
            <person name="Finn R."/>
            <person name="Kale V."/>
            <person name="Holt S."/>
            <person name="Cochrane G."/>
            <person name="Meng A."/>
            <person name="Brown T."/>
            <person name="Cohen L."/>
        </authorList>
    </citation>
    <scope>NUCLEOTIDE SEQUENCE</scope>
    <source>
        <strain evidence="3">MM31A-1</strain>
    </source>
</reference>
<dbReference type="InterPro" id="IPR045287">
    <property type="entry name" value="PAB"/>
</dbReference>
<dbReference type="AlphaFoldDB" id="A0A7S3QD24"/>
<proteinExistence type="predicted"/>
<sequence length="414" mass="44909">MFSKMALCANLVMAMSHQVSSFVVSRPGTSALLSVANKAANKGAISSMARYMSSSSSSSSSSSNTSTSGISRLDTLHTLLNKVGAPGSVGCNAPNDLEANTNFNAALHPHLVPIAQSKSNPDHFICALRRCYADDAMYESSTKAPWPIVEATLNGPGYKLLSLNSEQLMRRIAAMTDHEEKDGSISEEEEEIINLYNDGIGEGKGVVDAAFDDKYNMGDVSKLGYGASKYILLRVGPFPDLYEEMAFSHQARGDQSSSLIAAEAANGKFTGFASTFKFYAALLSTYDNREDETRDAARVCLRMALPSIGASTDDFDEVAQLARLSEEGDDHATAMQKMEAMYEKIKKHEEEDEQNKANMTPEQVAIEAANEILDRMVFVADEDRDWSSVRAQLSGIYANAGIDDMAEFVNPPSE</sequence>